<protein>
    <submittedName>
        <fullName evidence="4">SPOR domain-containing protein</fullName>
    </submittedName>
</protein>
<dbReference type="EMBL" id="JAGQDD010000018">
    <property type="protein sequence ID" value="MBQ0932696.1"/>
    <property type="molecule type" value="Genomic_DNA"/>
</dbReference>
<dbReference type="InterPro" id="IPR052521">
    <property type="entry name" value="Cell_div_SPOR-domain"/>
</dbReference>
<evidence type="ECO:0000313" key="4">
    <source>
        <dbReference type="EMBL" id="MBQ0932696.1"/>
    </source>
</evidence>
<dbReference type="Proteomes" id="UP000676246">
    <property type="component" value="Unassembled WGS sequence"/>
</dbReference>
<dbReference type="SUPFAM" id="SSF110997">
    <property type="entry name" value="Sporulation related repeat"/>
    <property type="match status" value="1"/>
</dbReference>
<dbReference type="Gene3D" id="3.30.70.1070">
    <property type="entry name" value="Sporulation related repeat"/>
    <property type="match status" value="1"/>
</dbReference>
<feature type="compositionally biased region" description="Low complexity" evidence="1">
    <location>
        <begin position="83"/>
        <end position="121"/>
    </location>
</feature>
<dbReference type="Pfam" id="PF05036">
    <property type="entry name" value="SPOR"/>
    <property type="match status" value="1"/>
</dbReference>
<dbReference type="PROSITE" id="PS51724">
    <property type="entry name" value="SPOR"/>
    <property type="match status" value="1"/>
</dbReference>
<dbReference type="InterPro" id="IPR036680">
    <property type="entry name" value="SPOR-like_sf"/>
</dbReference>
<gene>
    <name evidence="4" type="ORF">KAK03_19630</name>
</gene>
<keyword evidence="2" id="KW-0812">Transmembrane</keyword>
<evidence type="ECO:0000256" key="2">
    <source>
        <dbReference type="SAM" id="Phobius"/>
    </source>
</evidence>
<evidence type="ECO:0000259" key="3">
    <source>
        <dbReference type="PROSITE" id="PS51724"/>
    </source>
</evidence>
<reference evidence="4 5" key="1">
    <citation type="submission" date="2021-04" db="EMBL/GenBank/DDBJ databases">
        <title>The genome sequence of Ideonella sp. 3Y2.</title>
        <authorList>
            <person name="Liu Y."/>
        </authorList>
    </citation>
    <scope>NUCLEOTIDE SEQUENCE [LARGE SCALE GENOMIC DNA]</scope>
    <source>
        <strain evidence="4 5">3Y2</strain>
    </source>
</reference>
<name>A0A940YG55_9BURK</name>
<dbReference type="GO" id="GO:0042834">
    <property type="term" value="F:peptidoglycan binding"/>
    <property type="evidence" value="ECO:0007669"/>
    <property type="project" value="InterPro"/>
</dbReference>
<keyword evidence="2" id="KW-0472">Membrane</keyword>
<feature type="domain" description="SPOR" evidence="3">
    <location>
        <begin position="143"/>
        <end position="221"/>
    </location>
</feature>
<accession>A0A940YG55</accession>
<dbReference type="PANTHER" id="PTHR38687">
    <property type="entry name" value="CELL DIVISION PROTEIN DEDD-RELATED"/>
    <property type="match status" value="1"/>
</dbReference>
<dbReference type="GO" id="GO:0032506">
    <property type="term" value="P:cytokinetic process"/>
    <property type="evidence" value="ECO:0007669"/>
    <property type="project" value="TreeGrafter"/>
</dbReference>
<evidence type="ECO:0000313" key="5">
    <source>
        <dbReference type="Proteomes" id="UP000676246"/>
    </source>
</evidence>
<organism evidence="4 5">
    <name type="scientific">Ideonella alba</name>
    <dbReference type="NCBI Taxonomy" id="2824118"/>
    <lineage>
        <taxon>Bacteria</taxon>
        <taxon>Pseudomonadati</taxon>
        <taxon>Pseudomonadota</taxon>
        <taxon>Betaproteobacteria</taxon>
        <taxon>Burkholderiales</taxon>
        <taxon>Sphaerotilaceae</taxon>
        <taxon>Ideonella</taxon>
    </lineage>
</organism>
<dbReference type="PANTHER" id="PTHR38687:SF1">
    <property type="entry name" value="CELL DIVISION PROTEIN DEDD"/>
    <property type="match status" value="1"/>
</dbReference>
<feature type="transmembrane region" description="Helical" evidence="2">
    <location>
        <begin position="12"/>
        <end position="37"/>
    </location>
</feature>
<dbReference type="InterPro" id="IPR007730">
    <property type="entry name" value="SPOR-like_dom"/>
</dbReference>
<dbReference type="GO" id="GO:0032153">
    <property type="term" value="C:cell division site"/>
    <property type="evidence" value="ECO:0007669"/>
    <property type="project" value="TreeGrafter"/>
</dbReference>
<dbReference type="AlphaFoldDB" id="A0A940YG55"/>
<sequence length="225" mass="23292">MNRTPPAGAQRGGTFVGIIIGLLIGLGLALLVALYIAKVPVPFVEKVPHRTPEQDAAEIERNRNWDPNAPLAGKQAGKPVNDAAAPAASAPATAPAAPAVVPDKRAAASAPSPTAPAAEPAKPGRDPAAILSGQSPAGTDAASKDPFVYFVQAGAYSNADDAEQQRARLAMQGMTAKVTEREQGGRTVHRVRLGPYDTRAEAEALQDRLKAGGAEAVLVRLERPH</sequence>
<keyword evidence="5" id="KW-1185">Reference proteome</keyword>
<keyword evidence="2" id="KW-1133">Transmembrane helix</keyword>
<feature type="region of interest" description="Disordered" evidence="1">
    <location>
        <begin position="48"/>
        <end position="139"/>
    </location>
</feature>
<proteinExistence type="predicted"/>
<dbReference type="RefSeq" id="WP_210856402.1">
    <property type="nucleotide sequence ID" value="NZ_JAGQDD010000018.1"/>
</dbReference>
<comment type="caution">
    <text evidence="4">The sequence shown here is derived from an EMBL/GenBank/DDBJ whole genome shotgun (WGS) entry which is preliminary data.</text>
</comment>
<dbReference type="GO" id="GO:0030428">
    <property type="term" value="C:cell septum"/>
    <property type="evidence" value="ECO:0007669"/>
    <property type="project" value="TreeGrafter"/>
</dbReference>
<evidence type="ECO:0000256" key="1">
    <source>
        <dbReference type="SAM" id="MobiDB-lite"/>
    </source>
</evidence>
<feature type="compositionally biased region" description="Basic and acidic residues" evidence="1">
    <location>
        <begin position="48"/>
        <end position="64"/>
    </location>
</feature>